<dbReference type="PANTHER" id="PTHR21092:SF0">
    <property type="entry name" value="NICASTRIN"/>
    <property type="match status" value="1"/>
</dbReference>
<keyword evidence="5" id="KW-0732">Signal</keyword>
<evidence type="ECO:0000256" key="7">
    <source>
        <dbReference type="ARBA" id="ARBA00022989"/>
    </source>
</evidence>
<evidence type="ECO:0000256" key="2">
    <source>
        <dbReference type="ARBA" id="ARBA00007717"/>
    </source>
</evidence>
<evidence type="ECO:0000256" key="4">
    <source>
        <dbReference type="ARBA" id="ARBA00022692"/>
    </source>
</evidence>
<protein>
    <recommendedName>
        <fullName evidence="3">Nicastrin</fullName>
    </recommendedName>
</protein>
<dbReference type="AlphaFoldDB" id="A0A8J1U0A5"/>
<dbReference type="GO" id="GO:0007220">
    <property type="term" value="P:Notch receptor processing"/>
    <property type="evidence" value="ECO:0007669"/>
    <property type="project" value="TreeGrafter"/>
</dbReference>
<evidence type="ECO:0000256" key="8">
    <source>
        <dbReference type="ARBA" id="ARBA00023136"/>
    </source>
</evidence>
<dbReference type="GO" id="GO:0007219">
    <property type="term" value="P:Notch signaling pathway"/>
    <property type="evidence" value="ECO:0007669"/>
    <property type="project" value="UniProtKB-KW"/>
</dbReference>
<dbReference type="OrthoDB" id="755951at2759"/>
<dbReference type="Pfam" id="PF05450">
    <property type="entry name" value="Nicastrin"/>
    <property type="match status" value="1"/>
</dbReference>
<dbReference type="GO" id="GO:0005886">
    <property type="term" value="C:plasma membrane"/>
    <property type="evidence" value="ECO:0007669"/>
    <property type="project" value="TreeGrafter"/>
</dbReference>
<dbReference type="PANTHER" id="PTHR21092">
    <property type="entry name" value="NICASTRIN"/>
    <property type="match status" value="1"/>
</dbReference>
<evidence type="ECO:0000256" key="6">
    <source>
        <dbReference type="ARBA" id="ARBA00022976"/>
    </source>
</evidence>
<comment type="caution">
    <text evidence="10">The sequence shown here is derived from an EMBL/GenBank/DDBJ whole genome shotgun (WGS) entry which is preliminary data.</text>
</comment>
<keyword evidence="11" id="KW-1185">Reference proteome</keyword>
<keyword evidence="6" id="KW-0914">Notch signaling pathway</keyword>
<evidence type="ECO:0000256" key="9">
    <source>
        <dbReference type="ARBA" id="ARBA00023180"/>
    </source>
</evidence>
<dbReference type="GO" id="GO:0016485">
    <property type="term" value="P:protein processing"/>
    <property type="evidence" value="ECO:0007669"/>
    <property type="project" value="InterPro"/>
</dbReference>
<evidence type="ECO:0000313" key="11">
    <source>
        <dbReference type="Proteomes" id="UP000749559"/>
    </source>
</evidence>
<comment type="subcellular location">
    <subcellularLocation>
        <location evidence="1">Membrane</location>
        <topology evidence="1">Single-pass type I membrane protein</topology>
    </subcellularLocation>
</comment>
<evidence type="ECO:0000256" key="5">
    <source>
        <dbReference type="ARBA" id="ARBA00022729"/>
    </source>
</evidence>
<organism evidence="10 11">
    <name type="scientific">Owenia fusiformis</name>
    <name type="common">Polychaete worm</name>
    <dbReference type="NCBI Taxonomy" id="6347"/>
    <lineage>
        <taxon>Eukaryota</taxon>
        <taxon>Metazoa</taxon>
        <taxon>Spiralia</taxon>
        <taxon>Lophotrochozoa</taxon>
        <taxon>Annelida</taxon>
        <taxon>Polychaeta</taxon>
        <taxon>Sedentaria</taxon>
        <taxon>Canalipalpata</taxon>
        <taxon>Sabellida</taxon>
        <taxon>Oweniida</taxon>
        <taxon>Oweniidae</taxon>
        <taxon>Owenia</taxon>
    </lineage>
</organism>
<dbReference type="EMBL" id="CAIIXF020000010">
    <property type="protein sequence ID" value="CAH1796310.1"/>
    <property type="molecule type" value="Genomic_DNA"/>
</dbReference>
<accession>A0A8J1U0A5</accession>
<reference evidence="10" key="1">
    <citation type="submission" date="2022-03" db="EMBL/GenBank/DDBJ databases">
        <authorList>
            <person name="Martin C."/>
        </authorList>
    </citation>
    <scope>NUCLEOTIDE SEQUENCE</scope>
</reference>
<evidence type="ECO:0000313" key="10">
    <source>
        <dbReference type="EMBL" id="CAH1796310.1"/>
    </source>
</evidence>
<sequence>MGFKFIFLVLVHLGAVYGDRTKQRIYVDVNGIGACFRRMNGTHQIGCTSDINGNVGVVHYVQDEDDLNWVMNKGPHAPYAVLLTSAMFTGDNVRKLWHGGKINGILVINTNETADPKSFSPDDSCPNKGTSMYKEDADYQHCKTVTWNLGATGLMFEDFNGPIIALANQTEVDYIINDCYERFNKPVNGEPREYPLCSAELKARMDAAKDTPTCQRRSNLIQNLNPDHFCDPLGDYNVYSSLKAVKNNETLAVKSIIMATTRLDGFSLFDNLYPSADSAITGTIALLAAAEAIGKVKGQIINDDSAKDVLFVFYQGEAFDYIGSSRLAYDMSKGNFPYQFQDNGGTKDYMRLHPIGLDNIESILEVNQVGLSDEGSIWAHTDPLSQKAHPDVKTMIEHITEKLKSSGTVANLSISQPSSSQPLPPASLQSFLKYTALPGVVITDHKSQFTNQYYNSRLDTAMKINADYPAAENDTFNFTTPAAQQIVKVATTVAKTLFTLATGVNDTSNVEADLSSVNMLIYCILHNPNCSLFQEILEKNNAGVLASRPYPTYVGVNTNRNTHTTLVQRLLVHYLGDKLESVTEKKDCKAETTDKVFKYLWVNGPKNSTSGERMPLCVRSTTNFSIATSPAFVIDDYNWASGEYSTWSESVWQTNAIKVRVFMVPSQQRQIGTLLGGLGLFILSLGMMVLFEKRAGLLFPNESVRTSEY</sequence>
<dbReference type="SUPFAM" id="SSF53187">
    <property type="entry name" value="Zn-dependent exopeptidases"/>
    <property type="match status" value="1"/>
</dbReference>
<comment type="similarity">
    <text evidence="2">Belongs to the nicastrin family.</text>
</comment>
<dbReference type="Gene3D" id="3.40.630.10">
    <property type="entry name" value="Zn peptidases"/>
    <property type="match status" value="1"/>
</dbReference>
<keyword evidence="7" id="KW-1133">Transmembrane helix</keyword>
<dbReference type="Proteomes" id="UP000749559">
    <property type="component" value="Unassembled WGS sequence"/>
</dbReference>
<dbReference type="InterPro" id="IPR041084">
    <property type="entry name" value="Ncstrn_small"/>
</dbReference>
<evidence type="ECO:0000256" key="1">
    <source>
        <dbReference type="ARBA" id="ARBA00004479"/>
    </source>
</evidence>
<dbReference type="InterPro" id="IPR008710">
    <property type="entry name" value="Nicastrin"/>
</dbReference>
<name>A0A8J1U0A5_OWEFU</name>
<gene>
    <name evidence="10" type="ORF">OFUS_LOCUS20735</name>
</gene>
<keyword evidence="4" id="KW-0812">Transmembrane</keyword>
<keyword evidence="9" id="KW-0325">Glycoprotein</keyword>
<keyword evidence="8" id="KW-0472">Membrane</keyword>
<dbReference type="Pfam" id="PF18266">
    <property type="entry name" value="Ncstrn_small"/>
    <property type="match status" value="1"/>
</dbReference>
<proteinExistence type="inferred from homology"/>
<evidence type="ECO:0000256" key="3">
    <source>
        <dbReference type="ARBA" id="ARBA00015303"/>
    </source>
</evidence>